<dbReference type="GO" id="GO:0005524">
    <property type="term" value="F:ATP binding"/>
    <property type="evidence" value="ECO:0007669"/>
    <property type="project" value="UniProtKB-KW"/>
</dbReference>
<organism evidence="1 2">
    <name type="scientific">Microcystis aeruginosa Ma_SC_T_19800800_S464</name>
    <dbReference type="NCBI Taxonomy" id="2486257"/>
    <lineage>
        <taxon>Bacteria</taxon>
        <taxon>Bacillati</taxon>
        <taxon>Cyanobacteriota</taxon>
        <taxon>Cyanophyceae</taxon>
        <taxon>Oscillatoriophycideae</taxon>
        <taxon>Chroococcales</taxon>
        <taxon>Microcystaceae</taxon>
        <taxon>Microcystis</taxon>
    </lineage>
</organism>
<gene>
    <name evidence="1" type="ORF">EWV81_00415</name>
</gene>
<accession>A0A552E6T2</accession>
<dbReference type="AlphaFoldDB" id="A0A552E6T2"/>
<reference evidence="1 2" key="1">
    <citation type="submission" date="2019-01" db="EMBL/GenBank/DDBJ databases">
        <title>Coherence of Microcystis species and biogeography revealed through population genomics.</title>
        <authorList>
            <person name="Perez-Carrascal O.M."/>
            <person name="Terrat Y."/>
            <person name="Giani A."/>
            <person name="Fortin N."/>
            <person name="Tromas N."/>
            <person name="Shapiro B.J."/>
        </authorList>
    </citation>
    <scope>NUCLEOTIDE SEQUENCE [LARGE SCALE GENOMIC DNA]</scope>
    <source>
        <strain evidence="1">Ma_SC_T_19800800_S464</strain>
    </source>
</reference>
<name>A0A552E6T2_MICAE</name>
<proteinExistence type="predicted"/>
<comment type="caution">
    <text evidence="1">The sequence shown here is derived from an EMBL/GenBank/DDBJ whole genome shotgun (WGS) entry which is preliminary data.</text>
</comment>
<dbReference type="Proteomes" id="UP000319313">
    <property type="component" value="Unassembled WGS sequence"/>
</dbReference>
<evidence type="ECO:0000313" key="1">
    <source>
        <dbReference type="EMBL" id="TRU30229.1"/>
    </source>
</evidence>
<evidence type="ECO:0000313" key="2">
    <source>
        <dbReference type="Proteomes" id="UP000319313"/>
    </source>
</evidence>
<keyword evidence="1" id="KW-0067">ATP-binding</keyword>
<sequence>MYANIKNFFDNCDPTKPLNYGNTEDKSYYIDFTSVRGVEVIKQLKDSIEWDTNRTYQLFTGQIGCGKTTELWRLKTELEQDNWGVVFLDASIGLEINDLRVTDLLIFIACGVSDEYIKNTEENFLERRFPTFQNIFNQILNIIDRRLIISEIGLSVGLATITAQVKQNSTIRDRLSNQLGMFMPDLIRAINEEVIRLVIEKLNNQGKRGLVVIVDGLDKVIDIEQAESLFIHHTGQLRSFRCHIIYTIPMSLVFSDRFQALLQNFAETPKVLPMIPVRRRNGGEHEEGMELLKEMVLKRVFPDLQKNQLFEQIPLLFESDEALNRLCRVSGGHVRYILLYLRDWIVREGQLPLSQLYLERIIVTYCSNICLGITEDDWKLLCQVAKTQEVAGAKYYEKLIHSLFVYKYDEQGQAWFDVNPILAESKKMKKECQAEIEERNND</sequence>
<keyword evidence="1" id="KW-0547">Nucleotide-binding</keyword>
<dbReference type="EMBL" id="SFBL01000002">
    <property type="protein sequence ID" value="TRU30229.1"/>
    <property type="molecule type" value="Genomic_DNA"/>
</dbReference>
<dbReference type="InterPro" id="IPR027417">
    <property type="entry name" value="P-loop_NTPase"/>
</dbReference>
<dbReference type="SUPFAM" id="SSF52540">
    <property type="entry name" value="P-loop containing nucleoside triphosphate hydrolases"/>
    <property type="match status" value="1"/>
</dbReference>
<protein>
    <submittedName>
        <fullName evidence="1">ATP-binding protein</fullName>
    </submittedName>
</protein>